<dbReference type="Pfam" id="PF00487">
    <property type="entry name" value="FA_desaturase"/>
    <property type="match status" value="1"/>
</dbReference>
<dbReference type="PIRSF" id="PIRSF017228">
    <property type="entry name" value="Sphnglp_dlt4_des"/>
    <property type="match status" value="1"/>
</dbReference>
<proteinExistence type="inferred from homology"/>
<organism evidence="12 13">
    <name type="scientific">Paragonimus skrjabini miyazakii</name>
    <dbReference type="NCBI Taxonomy" id="59628"/>
    <lineage>
        <taxon>Eukaryota</taxon>
        <taxon>Metazoa</taxon>
        <taxon>Spiralia</taxon>
        <taxon>Lophotrochozoa</taxon>
        <taxon>Platyhelminthes</taxon>
        <taxon>Trematoda</taxon>
        <taxon>Digenea</taxon>
        <taxon>Plagiorchiida</taxon>
        <taxon>Troglotremata</taxon>
        <taxon>Troglotrematidae</taxon>
        <taxon>Paragonimus</taxon>
    </lineage>
</organism>
<dbReference type="GO" id="GO:0042284">
    <property type="term" value="F:sphingolipid delta-4 desaturase activity"/>
    <property type="evidence" value="ECO:0007669"/>
    <property type="project" value="UniProtKB-UniRule"/>
</dbReference>
<evidence type="ECO:0000259" key="11">
    <source>
        <dbReference type="SMART" id="SM01269"/>
    </source>
</evidence>
<name>A0A8S9YAW6_9TREM</name>
<evidence type="ECO:0000256" key="1">
    <source>
        <dbReference type="ARBA" id="ARBA00004141"/>
    </source>
</evidence>
<keyword evidence="8 9" id="KW-0472">Membrane</keyword>
<feature type="transmembrane region" description="Helical" evidence="10">
    <location>
        <begin position="210"/>
        <end position="231"/>
    </location>
</feature>
<keyword evidence="4 10" id="KW-0812">Transmembrane</keyword>
<dbReference type="GO" id="GO:0016020">
    <property type="term" value="C:membrane"/>
    <property type="evidence" value="ECO:0007669"/>
    <property type="project" value="UniProtKB-SubCell"/>
</dbReference>
<comment type="caution">
    <text evidence="12">The sequence shown here is derived from an EMBL/GenBank/DDBJ whole genome shotgun (WGS) entry which is preliminary data.</text>
</comment>
<dbReference type="InterPro" id="IPR011388">
    <property type="entry name" value="DES1/DES2"/>
</dbReference>
<evidence type="ECO:0000256" key="10">
    <source>
        <dbReference type="SAM" id="Phobius"/>
    </source>
</evidence>
<dbReference type="GO" id="GO:0046513">
    <property type="term" value="P:ceramide biosynthetic process"/>
    <property type="evidence" value="ECO:0007669"/>
    <property type="project" value="TreeGrafter"/>
</dbReference>
<evidence type="ECO:0000313" key="13">
    <source>
        <dbReference type="Proteomes" id="UP000822476"/>
    </source>
</evidence>
<feature type="transmembrane region" description="Helical" evidence="10">
    <location>
        <begin position="102"/>
        <end position="123"/>
    </location>
</feature>
<dbReference type="SMART" id="SM01269">
    <property type="entry name" value="Lipid_DES"/>
    <property type="match status" value="1"/>
</dbReference>
<dbReference type="InterPro" id="IPR005804">
    <property type="entry name" value="FA_desaturase_dom"/>
</dbReference>
<evidence type="ECO:0000256" key="6">
    <source>
        <dbReference type="ARBA" id="ARBA00023002"/>
    </source>
</evidence>
<dbReference type="InterPro" id="IPR013866">
    <property type="entry name" value="Sphingolipid_d4-desaturase_N"/>
</dbReference>
<dbReference type="Pfam" id="PF08557">
    <property type="entry name" value="Lipid_DES"/>
    <property type="match status" value="1"/>
</dbReference>
<keyword evidence="7 9" id="KW-0443">Lipid metabolism</keyword>
<dbReference type="Proteomes" id="UP000822476">
    <property type="component" value="Unassembled WGS sequence"/>
</dbReference>
<evidence type="ECO:0000256" key="3">
    <source>
        <dbReference type="ARBA" id="ARBA00012021"/>
    </source>
</evidence>
<accession>A0A8S9YAW6</accession>
<keyword evidence="13" id="KW-1185">Reference proteome</keyword>
<dbReference type="AlphaFoldDB" id="A0A8S9YAW6"/>
<keyword evidence="5 10" id="KW-1133">Transmembrane helix</keyword>
<feature type="transmembrane region" description="Helical" evidence="10">
    <location>
        <begin position="243"/>
        <end position="265"/>
    </location>
</feature>
<dbReference type="EMBL" id="JTDE01021145">
    <property type="protein sequence ID" value="KAF7233331.1"/>
    <property type="molecule type" value="Genomic_DNA"/>
</dbReference>
<dbReference type="PANTHER" id="PTHR12879">
    <property type="entry name" value="SPHINGOLIPID DELTA 4 DESATURASE/C-4 HYDROXYLASE PROTEIN DES2"/>
    <property type="match status" value="1"/>
</dbReference>
<comment type="subcellular location">
    <subcellularLocation>
        <location evidence="1">Membrane</location>
        <topology evidence="1">Multi-pass membrane protein</topology>
    </subcellularLocation>
</comment>
<protein>
    <recommendedName>
        <fullName evidence="3">sphingolipid 4-desaturase</fullName>
        <ecNumber evidence="3">1.14.19.17</ecNumber>
    </recommendedName>
</protein>
<evidence type="ECO:0000256" key="8">
    <source>
        <dbReference type="ARBA" id="ARBA00023136"/>
    </source>
</evidence>
<keyword evidence="6 9" id="KW-0560">Oxidoreductase</keyword>
<dbReference type="PANTHER" id="PTHR12879:SF8">
    <property type="entry name" value="SPHINGOLIPID DELTA(4)-DESATURASE DES1"/>
    <property type="match status" value="1"/>
</dbReference>
<evidence type="ECO:0000256" key="2">
    <source>
        <dbReference type="ARBA" id="ARBA00006146"/>
    </source>
</evidence>
<evidence type="ECO:0000256" key="5">
    <source>
        <dbReference type="ARBA" id="ARBA00022989"/>
    </source>
</evidence>
<comment type="similarity">
    <text evidence="2 9">Belongs to the fatty acid desaturase type 1 family. DEGS subfamily.</text>
</comment>
<dbReference type="EC" id="1.14.19.17" evidence="3"/>
<feature type="domain" description="Sphingolipid delta4-desaturase N-terminal" evidence="11">
    <location>
        <begin position="40"/>
        <end position="78"/>
    </location>
</feature>
<evidence type="ECO:0000256" key="4">
    <source>
        <dbReference type="ARBA" id="ARBA00022692"/>
    </source>
</evidence>
<sequence length="371" mass="42704">MGDRRVITITMSMGQSTGYCGCGDRVPAIDIQLNRMGQASTRAGFEWSYTEEPHATRRKEILKKYPQIKELMGPDPNLKWQILILVLFQVASLPFVQHLGWFSLFLLAYLVGGVVNHALNLAIHEISHNLAFGHSHPLMNRALGMFANLPIGVPTSVSFKKYHILHHRYQGDTELDVDVPTELEGRLFRCTGMKFIWLVLQPFFYSLRPLILLPLPVTILEVVNLIVQFAFNYFVVSVWGWKPLIYLLSGTLLAMGVHPVAGHFISEHFVFDKQFETFSYYGILNMVTFNVGYHVEHHDFPYIPGSRLYLLRKIAPEYYDNIPHHDSWVKVLYDFVMRPDIGPFSRVRRRQDRVAQKLVQSVEVDETQIAS</sequence>
<gene>
    <name evidence="12" type="ORF">EG68_05584</name>
</gene>
<evidence type="ECO:0000256" key="7">
    <source>
        <dbReference type="ARBA" id="ARBA00023098"/>
    </source>
</evidence>
<evidence type="ECO:0000256" key="9">
    <source>
        <dbReference type="PIRNR" id="PIRNR017228"/>
    </source>
</evidence>
<dbReference type="OrthoDB" id="200948at2759"/>
<reference evidence="12" key="1">
    <citation type="submission" date="2019-07" db="EMBL/GenBank/DDBJ databases">
        <title>Annotation for the trematode Paragonimus miyazaki's.</title>
        <authorList>
            <person name="Choi Y.-J."/>
        </authorList>
    </citation>
    <scope>NUCLEOTIDE SEQUENCE</scope>
    <source>
        <strain evidence="12">Japan</strain>
    </source>
</reference>
<evidence type="ECO:0000313" key="12">
    <source>
        <dbReference type="EMBL" id="KAF7233331.1"/>
    </source>
</evidence>
<dbReference type="CDD" id="cd03508">
    <property type="entry name" value="Delta4-sphingolipid-FADS-like"/>
    <property type="match status" value="1"/>
</dbReference>